<dbReference type="PIRSF" id="PIRSF034852">
    <property type="entry name" value="UCP034852"/>
    <property type="match status" value="1"/>
</dbReference>
<evidence type="ECO:0000313" key="2">
    <source>
        <dbReference type="EMBL" id="MBK3495252.1"/>
    </source>
</evidence>
<organism evidence="2 3">
    <name type="scientific">Viridibacillus soli</name>
    <dbReference type="NCBI Taxonomy" id="2798301"/>
    <lineage>
        <taxon>Bacteria</taxon>
        <taxon>Bacillati</taxon>
        <taxon>Bacillota</taxon>
        <taxon>Bacilli</taxon>
        <taxon>Bacillales</taxon>
        <taxon>Caryophanaceae</taxon>
        <taxon>Viridibacillus</taxon>
    </lineage>
</organism>
<dbReference type="InterPro" id="IPR008326">
    <property type="entry name" value="PdhI-like"/>
</dbReference>
<dbReference type="RefSeq" id="WP_100797151.1">
    <property type="nucleotide sequence ID" value="NZ_JAEOAH010000012.1"/>
</dbReference>
<gene>
    <name evidence="2" type="ORF">JFL43_10385</name>
</gene>
<keyword evidence="3" id="KW-1185">Reference proteome</keyword>
<dbReference type="SUPFAM" id="SSF89360">
    <property type="entry name" value="HesB-like domain"/>
    <property type="match status" value="1"/>
</dbReference>
<evidence type="ECO:0000313" key="3">
    <source>
        <dbReference type="Proteomes" id="UP000618943"/>
    </source>
</evidence>
<sequence length="98" mass="11634">MKIVVSEEALKWFEEEMELDTGDQIRFYARYGGSSPLHEGFSLGMNREQSMNPAVTLEKNNSLFYIEEDDMWFFDNHDLHVLVNETLDEIKYEYKKEA</sequence>
<comment type="similarity">
    <text evidence="1">Belongs to the HesB/IscA family.</text>
</comment>
<reference evidence="2 3" key="1">
    <citation type="submission" date="2020-12" db="EMBL/GenBank/DDBJ databases">
        <title>YIM B01967 draft genome.</title>
        <authorList>
            <person name="Yan X."/>
        </authorList>
    </citation>
    <scope>NUCLEOTIDE SEQUENCE [LARGE SCALE GENOMIC DNA]</scope>
    <source>
        <strain evidence="2 3">YIM B01967</strain>
    </source>
</reference>
<protein>
    <submittedName>
        <fullName evidence="2">HesB/YadR/YfhF family protein</fullName>
    </submittedName>
</protein>
<dbReference type="InterPro" id="IPR035903">
    <property type="entry name" value="HesB-like_dom_sf"/>
</dbReference>
<dbReference type="Proteomes" id="UP000618943">
    <property type="component" value="Unassembled WGS sequence"/>
</dbReference>
<name>A0ABS1H806_9BACL</name>
<proteinExistence type="inferred from homology"/>
<accession>A0ABS1H806</accession>
<comment type="caution">
    <text evidence="2">The sequence shown here is derived from an EMBL/GenBank/DDBJ whole genome shotgun (WGS) entry which is preliminary data.</text>
</comment>
<evidence type="ECO:0000256" key="1">
    <source>
        <dbReference type="ARBA" id="ARBA00006718"/>
    </source>
</evidence>
<dbReference type="EMBL" id="JAEOAH010000012">
    <property type="protein sequence ID" value="MBK3495252.1"/>
    <property type="molecule type" value="Genomic_DNA"/>
</dbReference>